<dbReference type="SUPFAM" id="SSF82199">
    <property type="entry name" value="SET domain"/>
    <property type="match status" value="1"/>
</dbReference>
<evidence type="ECO:0000259" key="8">
    <source>
        <dbReference type="PROSITE" id="PS50280"/>
    </source>
</evidence>
<dbReference type="GO" id="GO:0140951">
    <property type="term" value="F:histone H3K27 trimethyltransferase activity"/>
    <property type="evidence" value="ECO:0007669"/>
    <property type="project" value="UniProtKB-EC"/>
</dbReference>
<dbReference type="PANTHER" id="PTHR45747:SF4">
    <property type="entry name" value="HISTONE-LYSINE N-METHYLTRANSFERASE E(Z)"/>
    <property type="match status" value="1"/>
</dbReference>
<keyword evidence="11" id="KW-1185">Reference proteome</keyword>
<feature type="compositionally biased region" description="Basic residues" evidence="7">
    <location>
        <begin position="493"/>
        <end position="518"/>
    </location>
</feature>
<feature type="region of interest" description="Disordered" evidence="7">
    <location>
        <begin position="1"/>
        <end position="34"/>
    </location>
</feature>
<dbReference type="FunFam" id="2.170.270.10:FF:000001">
    <property type="entry name" value="Putative histone-lysine N-methyltransferase EZH2"/>
    <property type="match status" value="1"/>
</dbReference>
<feature type="region of interest" description="Disordered" evidence="7">
    <location>
        <begin position="341"/>
        <end position="435"/>
    </location>
</feature>
<keyword evidence="2" id="KW-0808">Transferase</keyword>
<evidence type="ECO:0000256" key="3">
    <source>
        <dbReference type="ARBA" id="ARBA00022691"/>
    </source>
</evidence>
<dbReference type="AlphaFoldDB" id="A0AAV1IIC5"/>
<dbReference type="Pfam" id="PF18264">
    <property type="entry name" value="preSET_CXC"/>
    <property type="match status" value="1"/>
</dbReference>
<keyword evidence="1" id="KW-0489">Methyltransferase</keyword>
<dbReference type="Gene3D" id="2.170.270.10">
    <property type="entry name" value="SET domain"/>
    <property type="match status" value="1"/>
</dbReference>
<dbReference type="GO" id="GO:0005634">
    <property type="term" value="C:nucleus"/>
    <property type="evidence" value="ECO:0007669"/>
    <property type="project" value="TreeGrafter"/>
</dbReference>
<dbReference type="GO" id="GO:0032259">
    <property type="term" value="P:methylation"/>
    <property type="evidence" value="ECO:0007669"/>
    <property type="project" value="UniProtKB-KW"/>
</dbReference>
<dbReference type="SMART" id="SM01114">
    <property type="entry name" value="CXC"/>
    <property type="match status" value="1"/>
</dbReference>
<dbReference type="InterPro" id="IPR041355">
    <property type="entry name" value="Pre-SET_CXC"/>
</dbReference>
<comment type="caution">
    <text evidence="10">The sequence shown here is derived from an EMBL/GenBank/DDBJ whole genome shotgun (WGS) entry which is preliminary data.</text>
</comment>
<dbReference type="InterPro" id="IPR026489">
    <property type="entry name" value="CXC_dom"/>
</dbReference>
<comment type="catalytic activity">
    <reaction evidence="6">
        <text>L-lysyl(27)-[histone H3] + 3 S-adenosyl-L-methionine = N(6),N(6),N(6)-trimethyl-L-lysyl(27)-[histone H3] + 3 S-adenosyl-L-homocysteine + 3 H(+)</text>
        <dbReference type="Rhea" id="RHEA:60292"/>
        <dbReference type="Rhea" id="RHEA-COMP:15535"/>
        <dbReference type="Rhea" id="RHEA-COMP:15548"/>
        <dbReference type="ChEBI" id="CHEBI:15378"/>
        <dbReference type="ChEBI" id="CHEBI:29969"/>
        <dbReference type="ChEBI" id="CHEBI:57856"/>
        <dbReference type="ChEBI" id="CHEBI:59789"/>
        <dbReference type="ChEBI" id="CHEBI:61961"/>
        <dbReference type="EC" id="2.1.1.356"/>
    </reaction>
</comment>
<dbReference type="CDD" id="cd10519">
    <property type="entry name" value="SET_EZH"/>
    <property type="match status" value="1"/>
</dbReference>
<keyword evidence="4" id="KW-0805">Transcription regulation</keyword>
<keyword evidence="5" id="KW-0804">Transcription</keyword>
<evidence type="ECO:0000256" key="6">
    <source>
        <dbReference type="ARBA" id="ARBA00048568"/>
    </source>
</evidence>
<gene>
    <name evidence="10" type="ORF">CVIRNUC_010208</name>
</gene>
<feature type="region of interest" description="Disordered" evidence="7">
    <location>
        <begin position="279"/>
        <end position="299"/>
    </location>
</feature>
<feature type="compositionally biased region" description="Basic and acidic residues" evidence="7">
    <location>
        <begin position="1"/>
        <end position="14"/>
    </location>
</feature>
<dbReference type="PROSITE" id="PS50280">
    <property type="entry name" value="SET"/>
    <property type="match status" value="1"/>
</dbReference>
<dbReference type="InterPro" id="IPR001214">
    <property type="entry name" value="SET_dom"/>
</dbReference>
<dbReference type="InterPro" id="IPR046341">
    <property type="entry name" value="SET_dom_sf"/>
</dbReference>
<dbReference type="Pfam" id="PF00856">
    <property type="entry name" value="SET"/>
    <property type="match status" value="1"/>
</dbReference>
<organism evidence="10 11">
    <name type="scientific">Coccomyxa viridis</name>
    <dbReference type="NCBI Taxonomy" id="1274662"/>
    <lineage>
        <taxon>Eukaryota</taxon>
        <taxon>Viridiplantae</taxon>
        <taxon>Chlorophyta</taxon>
        <taxon>core chlorophytes</taxon>
        <taxon>Trebouxiophyceae</taxon>
        <taxon>Trebouxiophyceae incertae sedis</taxon>
        <taxon>Coccomyxaceae</taxon>
        <taxon>Coccomyxa</taxon>
    </lineage>
</organism>
<dbReference type="SMART" id="SM00317">
    <property type="entry name" value="SET"/>
    <property type="match status" value="1"/>
</dbReference>
<dbReference type="EMBL" id="CAUYUE010000016">
    <property type="protein sequence ID" value="CAK0786992.1"/>
    <property type="molecule type" value="Genomic_DNA"/>
</dbReference>
<sequence length="769" mass="82651">MEPPRDGDESESRADTSMTRVAVSSAGVPDPSGKALQRRTAQLIKVFGEKQRAAVVQLINEATDAILQSLDQNKGDVRKWFIKRIKKAPFGSRPEAPSSTGEARELAKVKVKTSQQGTLAFCGRRIPAQGGVPPYKSWSYLMRNEQANEIGGRVFYTDATGETIPASDSEDEERQLEGELEGAGRERSVWVMRRLAQEAGAGPDVVAVLAKRFGASKGAVASRLEALRDDTLPLTSTVSASDLPVPHTDFRHELDKALGSFCRCCRVYNCVTHSGPHVRPLRKRPYYADPKQGPCSDACWRSDSRYRPEAASAAVRPDVGPAGSAQPAACEGSTAAITAAAAAATGPEQERPAGSSALGRAAADADPAAHADAAAQHPLAGATRQHLAAAPARRRSQHSSSTPVDLCSDTDSDGAVQSPKAAAGEAPNTDNASNDSWSAYEVSMLSYGAEMFSGDACKIARLLASKTCIEVHTRMRELLPDLPQTLPGSSPAGHKRKPGAPQRRKNASQVVQKRHKHDSGKPWPAYSPCSCAGACDAACPCLKSKNFCEKFCGCSPAKCGIRFQGCDCKSGCRSKTCPCFAAGHECDTDLCKGCTKSLLGAAVAPGAAQCCNMRLRFRQHKRVAMGLSDVAGWGSFLLEQAYKGDLLGEYTGELVNQQEADRRGKAYDRDDNSYLFNLNEDWVIDARRRGNKLRFANHSADPNCMAKILMVDGDHRVGIYARKDIRPGTELTYDYCYSIEQAPSWARARRQSKKAAEPVAAQAQKLATG</sequence>
<dbReference type="Proteomes" id="UP001314263">
    <property type="component" value="Unassembled WGS sequence"/>
</dbReference>
<protein>
    <recommendedName>
        <fullName evidence="12">[Histone H3]-lysine(27) N-trimethyltransferase</fullName>
    </recommendedName>
</protein>
<keyword evidence="3" id="KW-0949">S-adenosyl-L-methionine</keyword>
<dbReference type="PANTHER" id="PTHR45747">
    <property type="entry name" value="HISTONE-LYSINE N-METHYLTRANSFERASE E(Z)"/>
    <property type="match status" value="1"/>
</dbReference>
<dbReference type="PROSITE" id="PS51633">
    <property type="entry name" value="CXC"/>
    <property type="match status" value="1"/>
</dbReference>
<feature type="region of interest" description="Disordered" evidence="7">
    <location>
        <begin position="480"/>
        <end position="522"/>
    </location>
</feature>
<evidence type="ECO:0000256" key="5">
    <source>
        <dbReference type="ARBA" id="ARBA00023163"/>
    </source>
</evidence>
<name>A0AAV1IIC5_9CHLO</name>
<evidence type="ECO:0000256" key="1">
    <source>
        <dbReference type="ARBA" id="ARBA00022603"/>
    </source>
</evidence>
<evidence type="ECO:0000313" key="11">
    <source>
        <dbReference type="Proteomes" id="UP001314263"/>
    </source>
</evidence>
<dbReference type="InterPro" id="IPR033467">
    <property type="entry name" value="Tesmin/TSO1-like_CXC"/>
</dbReference>
<evidence type="ECO:0000256" key="2">
    <source>
        <dbReference type="ARBA" id="ARBA00022679"/>
    </source>
</evidence>
<reference evidence="10 11" key="1">
    <citation type="submission" date="2023-10" db="EMBL/GenBank/DDBJ databases">
        <authorList>
            <person name="Maclean D."/>
            <person name="Macfadyen A."/>
        </authorList>
    </citation>
    <scope>NUCLEOTIDE SEQUENCE [LARGE SCALE GENOMIC DNA]</scope>
</reference>
<proteinExistence type="predicted"/>
<evidence type="ECO:0000256" key="4">
    <source>
        <dbReference type="ARBA" id="ARBA00023015"/>
    </source>
</evidence>
<feature type="domain" description="SET" evidence="8">
    <location>
        <begin position="621"/>
        <end position="736"/>
    </location>
</feature>
<dbReference type="GO" id="GO:0003682">
    <property type="term" value="F:chromatin binding"/>
    <property type="evidence" value="ECO:0007669"/>
    <property type="project" value="TreeGrafter"/>
</dbReference>
<dbReference type="GO" id="GO:0031507">
    <property type="term" value="P:heterochromatin formation"/>
    <property type="evidence" value="ECO:0007669"/>
    <property type="project" value="TreeGrafter"/>
</dbReference>
<feature type="domain" description="CXC" evidence="9">
    <location>
        <begin position="507"/>
        <end position="611"/>
    </location>
</feature>
<evidence type="ECO:0008006" key="12">
    <source>
        <dbReference type="Google" id="ProtNLM"/>
    </source>
</evidence>
<evidence type="ECO:0000313" key="10">
    <source>
        <dbReference type="EMBL" id="CAK0786992.1"/>
    </source>
</evidence>
<evidence type="ECO:0000256" key="7">
    <source>
        <dbReference type="SAM" id="MobiDB-lite"/>
    </source>
</evidence>
<accession>A0AAV1IIC5</accession>
<feature type="compositionally biased region" description="Low complexity" evidence="7">
    <location>
        <begin position="352"/>
        <end position="382"/>
    </location>
</feature>
<evidence type="ECO:0000259" key="9">
    <source>
        <dbReference type="PROSITE" id="PS51633"/>
    </source>
</evidence>
<dbReference type="InterPro" id="IPR045318">
    <property type="entry name" value="EZH1/2-like"/>
</dbReference>